<feature type="transmembrane region" description="Helical" evidence="8">
    <location>
        <begin position="322"/>
        <end position="342"/>
    </location>
</feature>
<feature type="transmembrane region" description="Helical" evidence="8">
    <location>
        <begin position="198"/>
        <end position="218"/>
    </location>
</feature>
<dbReference type="InterPro" id="IPR036259">
    <property type="entry name" value="MFS_trans_sf"/>
</dbReference>
<evidence type="ECO:0000256" key="4">
    <source>
        <dbReference type="ARBA" id="ARBA00022692"/>
    </source>
</evidence>
<keyword evidence="5 8" id="KW-1133">Transmembrane helix</keyword>
<evidence type="ECO:0000256" key="7">
    <source>
        <dbReference type="SAM" id="MobiDB-lite"/>
    </source>
</evidence>
<evidence type="ECO:0000256" key="6">
    <source>
        <dbReference type="ARBA" id="ARBA00023136"/>
    </source>
</evidence>
<dbReference type="Gene3D" id="1.20.1250.20">
    <property type="entry name" value="MFS general substrate transporter like domains"/>
    <property type="match status" value="2"/>
</dbReference>
<dbReference type="InterPro" id="IPR011701">
    <property type="entry name" value="MFS"/>
</dbReference>
<keyword evidence="6 8" id="KW-0472">Membrane</keyword>
<feature type="domain" description="Major facilitator superfamily (MFS) profile" evidence="9">
    <location>
        <begin position="56"/>
        <end position="467"/>
    </location>
</feature>
<dbReference type="InterPro" id="IPR020846">
    <property type="entry name" value="MFS_dom"/>
</dbReference>
<evidence type="ECO:0000256" key="2">
    <source>
        <dbReference type="ARBA" id="ARBA00008335"/>
    </source>
</evidence>
<dbReference type="PANTHER" id="PTHR23514:SF3">
    <property type="entry name" value="BYPASS OF STOP CODON PROTEIN 6"/>
    <property type="match status" value="1"/>
</dbReference>
<dbReference type="Pfam" id="PF07690">
    <property type="entry name" value="MFS_1"/>
    <property type="match status" value="1"/>
</dbReference>
<keyword evidence="11" id="KW-1185">Reference proteome</keyword>
<dbReference type="InterPro" id="IPR051788">
    <property type="entry name" value="MFS_Transporter"/>
</dbReference>
<comment type="subcellular location">
    <subcellularLocation>
        <location evidence="1">Endomembrane system</location>
        <topology evidence="1">Multi-pass membrane protein</topology>
    </subcellularLocation>
</comment>
<protein>
    <recommendedName>
        <fullName evidence="9">Major facilitator superfamily (MFS) profile domain-containing protein</fullName>
    </recommendedName>
</protein>
<sequence length="492" mass="52653">MSIPLKDREGGLVRQESSSTHSDSTVTTGCDNSSTTTDSTSPFIQTKSQSTIAYAQIVALAWTLFLSGWNDGTIGPLLPKIKAVYHLSDTVVSLVFVFACLGSICGACLNVPLSGRLRFGKVLVLGMMLGLCHTTVGPHFPSGSLLQIIAYALQSTAPPFPVFVMADAINSAGIALLEAQASSFVATLQKRPEAKMGLLHAFFGLGAFLAPIVATQFAQMEGRWGWSFYFLISLGLGVVNGVLLAVVFRFESHDYCLEQIGQLNGQDCSSSLVGSFKEIFSHRDVQRMGCFLFVYVGLEATIPGWMVTFVKRKRHGGAHAGYVASGFFGGLGLGTVALLWLNALVSEHYAVFIYTALAIGLEFIVWFVPSLVGNAVAIFIIGFLLGPIYPITMNHAGRTLPRWMLAGSMGWMSGLGQAGSAIFPLVAGVLAERRGIMTLQPLLVFMMIAMAILWGVNVAGRSSEDQKRAGGSEGVQSSHRGGSNLGRPTRFM</sequence>
<feature type="transmembrane region" description="Helical" evidence="8">
    <location>
        <begin position="349"/>
        <end position="368"/>
    </location>
</feature>
<feature type="transmembrane region" description="Helical" evidence="8">
    <location>
        <begin position="290"/>
        <end position="310"/>
    </location>
</feature>
<feature type="transmembrane region" description="Helical" evidence="8">
    <location>
        <begin position="374"/>
        <end position="391"/>
    </location>
</feature>
<dbReference type="PROSITE" id="PS50850">
    <property type="entry name" value="MFS"/>
    <property type="match status" value="1"/>
</dbReference>
<feature type="transmembrane region" description="Helical" evidence="8">
    <location>
        <begin position="439"/>
        <end position="459"/>
    </location>
</feature>
<evidence type="ECO:0000259" key="9">
    <source>
        <dbReference type="PROSITE" id="PS50850"/>
    </source>
</evidence>
<keyword evidence="4 8" id="KW-0812">Transmembrane</keyword>
<evidence type="ECO:0000313" key="10">
    <source>
        <dbReference type="EMBL" id="KAL0565192.1"/>
    </source>
</evidence>
<feature type="transmembrane region" description="Helical" evidence="8">
    <location>
        <begin position="51"/>
        <end position="70"/>
    </location>
</feature>
<feature type="compositionally biased region" description="Low complexity" evidence="7">
    <location>
        <begin position="17"/>
        <end position="41"/>
    </location>
</feature>
<feature type="transmembrane region" description="Helical" evidence="8">
    <location>
        <begin position="403"/>
        <end position="427"/>
    </location>
</feature>
<evidence type="ECO:0000256" key="3">
    <source>
        <dbReference type="ARBA" id="ARBA00022448"/>
    </source>
</evidence>
<accession>A0ABR3EQV9</accession>
<comment type="caution">
    <text evidence="10">The sequence shown here is derived from an EMBL/GenBank/DDBJ whole genome shotgun (WGS) entry which is preliminary data.</text>
</comment>
<reference evidence="10 11" key="1">
    <citation type="submission" date="2024-02" db="EMBL/GenBank/DDBJ databases">
        <title>A draft genome for the cacao thread blight pathogen Marasmius crinis-equi.</title>
        <authorList>
            <person name="Cohen S.P."/>
            <person name="Baruah I.K."/>
            <person name="Amoako-Attah I."/>
            <person name="Bukari Y."/>
            <person name="Meinhardt L.W."/>
            <person name="Bailey B.A."/>
        </authorList>
    </citation>
    <scope>NUCLEOTIDE SEQUENCE [LARGE SCALE GENOMIC DNA]</scope>
    <source>
        <strain evidence="10 11">GH-76</strain>
    </source>
</reference>
<gene>
    <name evidence="10" type="ORF">V5O48_016836</name>
</gene>
<comment type="similarity">
    <text evidence="2">Belongs to the major facilitator superfamily.</text>
</comment>
<keyword evidence="3" id="KW-0813">Transport</keyword>
<feature type="compositionally biased region" description="Basic and acidic residues" evidence="7">
    <location>
        <begin position="1"/>
        <end position="11"/>
    </location>
</feature>
<dbReference type="Proteomes" id="UP001465976">
    <property type="component" value="Unassembled WGS sequence"/>
</dbReference>
<dbReference type="SUPFAM" id="SSF103473">
    <property type="entry name" value="MFS general substrate transporter"/>
    <property type="match status" value="1"/>
</dbReference>
<evidence type="ECO:0000256" key="5">
    <source>
        <dbReference type="ARBA" id="ARBA00022989"/>
    </source>
</evidence>
<evidence type="ECO:0000313" key="11">
    <source>
        <dbReference type="Proteomes" id="UP001465976"/>
    </source>
</evidence>
<organism evidence="10 11">
    <name type="scientific">Marasmius crinis-equi</name>
    <dbReference type="NCBI Taxonomy" id="585013"/>
    <lineage>
        <taxon>Eukaryota</taxon>
        <taxon>Fungi</taxon>
        <taxon>Dikarya</taxon>
        <taxon>Basidiomycota</taxon>
        <taxon>Agaricomycotina</taxon>
        <taxon>Agaricomycetes</taxon>
        <taxon>Agaricomycetidae</taxon>
        <taxon>Agaricales</taxon>
        <taxon>Marasmiineae</taxon>
        <taxon>Marasmiaceae</taxon>
        <taxon>Marasmius</taxon>
    </lineage>
</organism>
<dbReference type="EMBL" id="JBAHYK010002376">
    <property type="protein sequence ID" value="KAL0565192.1"/>
    <property type="molecule type" value="Genomic_DNA"/>
</dbReference>
<feature type="transmembrane region" description="Helical" evidence="8">
    <location>
        <begin position="224"/>
        <end position="248"/>
    </location>
</feature>
<feature type="transmembrane region" description="Helical" evidence="8">
    <location>
        <begin position="90"/>
        <end position="110"/>
    </location>
</feature>
<name>A0ABR3EQV9_9AGAR</name>
<proteinExistence type="inferred from homology"/>
<evidence type="ECO:0000256" key="8">
    <source>
        <dbReference type="SAM" id="Phobius"/>
    </source>
</evidence>
<feature type="region of interest" description="Disordered" evidence="7">
    <location>
        <begin position="465"/>
        <end position="492"/>
    </location>
</feature>
<evidence type="ECO:0000256" key="1">
    <source>
        <dbReference type="ARBA" id="ARBA00004127"/>
    </source>
</evidence>
<dbReference type="PANTHER" id="PTHR23514">
    <property type="entry name" value="BYPASS OF STOP CODON PROTEIN 6"/>
    <property type="match status" value="1"/>
</dbReference>
<feature type="region of interest" description="Disordered" evidence="7">
    <location>
        <begin position="1"/>
        <end position="42"/>
    </location>
</feature>